<gene>
    <name evidence="3" type="ORF">ACFP85_14315</name>
</gene>
<dbReference type="GO" id="GO:0016787">
    <property type="term" value="F:hydrolase activity"/>
    <property type="evidence" value="ECO:0007669"/>
    <property type="project" value="UniProtKB-KW"/>
</dbReference>
<dbReference type="InterPro" id="IPR018228">
    <property type="entry name" value="DNase_TatD-rel_CS"/>
</dbReference>
<dbReference type="Proteomes" id="UP001596364">
    <property type="component" value="Unassembled WGS sequence"/>
</dbReference>
<dbReference type="Pfam" id="PF01026">
    <property type="entry name" value="TatD_DNase"/>
    <property type="match status" value="1"/>
</dbReference>
<dbReference type="InterPro" id="IPR032466">
    <property type="entry name" value="Metal_Hydrolase"/>
</dbReference>
<dbReference type="PANTHER" id="PTHR46124:SF3">
    <property type="entry name" value="HYDROLASE"/>
    <property type="match status" value="1"/>
</dbReference>
<proteinExistence type="inferred from homology"/>
<sequence>MQLFDIGVNLTNARLSQDLDSVIQSALAAGVKKQLVTGTDEQESVAALALCHRYPDVLLATAGVHPHYAKDTSEDFIDGLRHLAADPYVVAIGECGLDFNRNFSPRDAQLRVFEAQLQLACELKLPVFLHERDAFAEQVSLLRAYQQELVGGVAHCFTGDEAQMHAYLELGLSIGITGWVCDDKRGTDLQQAVKSLPLERLMLETDAPYLTPKNVRPTPKFNQPALLPLVAQKLAELREQDVELITQLAWHNALSMFTKK</sequence>
<comment type="similarity">
    <text evidence="1">Belongs to the metallo-dependent hydrolases superfamily. TatD-type hydrolase family.</text>
</comment>
<dbReference type="SUPFAM" id="SSF51556">
    <property type="entry name" value="Metallo-dependent hydrolases"/>
    <property type="match status" value="1"/>
</dbReference>
<evidence type="ECO:0000256" key="2">
    <source>
        <dbReference type="ARBA" id="ARBA00022801"/>
    </source>
</evidence>
<reference evidence="4" key="1">
    <citation type="journal article" date="2019" name="Int. J. Syst. Evol. Microbiol.">
        <title>The Global Catalogue of Microorganisms (GCM) 10K type strain sequencing project: providing services to taxonomists for standard genome sequencing and annotation.</title>
        <authorList>
            <consortium name="The Broad Institute Genomics Platform"/>
            <consortium name="The Broad Institute Genome Sequencing Center for Infectious Disease"/>
            <person name="Wu L."/>
            <person name="Ma J."/>
        </authorList>
    </citation>
    <scope>NUCLEOTIDE SEQUENCE [LARGE SCALE GENOMIC DNA]</scope>
    <source>
        <strain evidence="4">CGMCC 1.16031</strain>
    </source>
</reference>
<evidence type="ECO:0000313" key="3">
    <source>
        <dbReference type="EMBL" id="MFC6441323.1"/>
    </source>
</evidence>
<evidence type="ECO:0000313" key="4">
    <source>
        <dbReference type="Proteomes" id="UP001596364"/>
    </source>
</evidence>
<dbReference type="CDD" id="cd01310">
    <property type="entry name" value="TatD_DNAse"/>
    <property type="match status" value="1"/>
</dbReference>
<keyword evidence="4" id="KW-1185">Reference proteome</keyword>
<dbReference type="RefSeq" id="WP_131257910.1">
    <property type="nucleotide sequence ID" value="NZ_JBHSUS010000001.1"/>
</dbReference>
<name>A0ABW1XN37_9ALTE</name>
<dbReference type="EMBL" id="JBHSUS010000001">
    <property type="protein sequence ID" value="MFC6441323.1"/>
    <property type="molecule type" value="Genomic_DNA"/>
</dbReference>
<organism evidence="3 4">
    <name type="scientific">Pseudobowmanella zhangzhouensis</name>
    <dbReference type="NCBI Taxonomy" id="1537679"/>
    <lineage>
        <taxon>Bacteria</taxon>
        <taxon>Pseudomonadati</taxon>
        <taxon>Pseudomonadota</taxon>
        <taxon>Gammaproteobacteria</taxon>
        <taxon>Alteromonadales</taxon>
        <taxon>Alteromonadaceae</taxon>
    </lineage>
</organism>
<evidence type="ECO:0000256" key="1">
    <source>
        <dbReference type="ARBA" id="ARBA00009275"/>
    </source>
</evidence>
<dbReference type="PANTHER" id="PTHR46124">
    <property type="entry name" value="D-AMINOACYL-TRNA DEACYLASE"/>
    <property type="match status" value="1"/>
</dbReference>
<accession>A0ABW1XN37</accession>
<dbReference type="EC" id="3.1.-.-" evidence="3"/>
<protein>
    <submittedName>
        <fullName evidence="3">TatD family hydrolase</fullName>
        <ecNumber evidence="3">3.1.-.-</ecNumber>
    </submittedName>
</protein>
<keyword evidence="2 3" id="KW-0378">Hydrolase</keyword>
<comment type="caution">
    <text evidence="3">The sequence shown here is derived from an EMBL/GenBank/DDBJ whole genome shotgun (WGS) entry which is preliminary data.</text>
</comment>
<dbReference type="InterPro" id="IPR001130">
    <property type="entry name" value="TatD-like"/>
</dbReference>
<dbReference type="PROSITE" id="PS01091">
    <property type="entry name" value="TATD_3"/>
    <property type="match status" value="1"/>
</dbReference>
<dbReference type="Gene3D" id="3.20.20.140">
    <property type="entry name" value="Metal-dependent hydrolases"/>
    <property type="match status" value="1"/>
</dbReference>
<dbReference type="PIRSF" id="PIRSF005902">
    <property type="entry name" value="DNase_TatD"/>
    <property type="match status" value="1"/>
</dbReference>